<keyword evidence="1" id="KW-0560">Oxidoreductase</keyword>
<reference evidence="1" key="1">
    <citation type="submission" date="2023-10" db="EMBL/GenBank/DDBJ databases">
        <title>Whole genome sequencing of actinobacterial strain Amycolatopsis sp. (BCA-696) identifies the underlying plant growth-promoting genes.</title>
        <authorList>
            <person name="Gandham P."/>
            <person name="Vadla N."/>
            <person name="Saji A."/>
            <person name="Srinivas V."/>
            <person name="Ruperao P."/>
            <person name="Selvanayagam S."/>
            <person name="Saxena R.K."/>
            <person name="Rathore A."/>
            <person name="Gopalakrishnan S."/>
            <person name="Thakur V."/>
        </authorList>
    </citation>
    <scope>NUCLEOTIDE SEQUENCE</scope>
    <source>
        <strain evidence="1">BCA-696</strain>
    </source>
</reference>
<sequence>MNRPVLIVGAGVSGLALGNFLLREGIGCVVFERRSREYVERRQRAGVIDTRANRVFRKRGLEDRVLGGVPVEPSLGFRVDGQPRPLALTVEEHREGRLCPQQVLVRNLITERPRVRLGDGTIVEGDFVAGCDGNRGTATRGWWSSPRCPPLTRR</sequence>
<proteinExistence type="predicted"/>
<gene>
    <name evidence="1" type="ORF">LCL61_24845</name>
</gene>
<keyword evidence="2" id="KW-1185">Reference proteome</keyword>
<keyword evidence="1" id="KW-0503">Monooxygenase</keyword>
<protein>
    <submittedName>
        <fullName evidence="1">FAD-dependent monooxygenase</fullName>
    </submittedName>
</protein>
<name>A0ACD5BHS9_9PSEU</name>
<accession>A0ACD5BHS9</accession>
<evidence type="ECO:0000313" key="1">
    <source>
        <dbReference type="EMBL" id="WYW18774.1"/>
    </source>
</evidence>
<evidence type="ECO:0000313" key="2">
    <source>
        <dbReference type="Proteomes" id="UP001456344"/>
    </source>
</evidence>
<dbReference type="EMBL" id="CP150484">
    <property type="protein sequence ID" value="WYW18774.1"/>
    <property type="molecule type" value="Genomic_DNA"/>
</dbReference>
<dbReference type="Proteomes" id="UP001456344">
    <property type="component" value="Chromosome"/>
</dbReference>
<organism evidence="1 2">
    <name type="scientific">Amycolatopsis coloradensis</name>
    <dbReference type="NCBI Taxonomy" id="76021"/>
    <lineage>
        <taxon>Bacteria</taxon>
        <taxon>Bacillati</taxon>
        <taxon>Actinomycetota</taxon>
        <taxon>Actinomycetes</taxon>
        <taxon>Pseudonocardiales</taxon>
        <taxon>Pseudonocardiaceae</taxon>
        <taxon>Amycolatopsis</taxon>
    </lineage>
</organism>